<accession>N8YI74</accession>
<dbReference type="RefSeq" id="WP_004831660.1">
    <property type="nucleotide sequence ID" value="NZ_KB849468.1"/>
</dbReference>
<proteinExistence type="predicted"/>
<dbReference type="EMBL" id="APPK01000045">
    <property type="protein sequence ID" value="ENV20984.1"/>
    <property type="molecule type" value="Genomic_DNA"/>
</dbReference>
<evidence type="ECO:0000313" key="2">
    <source>
        <dbReference type="Proteomes" id="UP000013270"/>
    </source>
</evidence>
<comment type="caution">
    <text evidence="1">The sequence shown here is derived from an EMBL/GenBank/DDBJ whole genome shotgun (WGS) entry which is preliminary data.</text>
</comment>
<evidence type="ECO:0000313" key="1">
    <source>
        <dbReference type="EMBL" id="ENV20984.1"/>
    </source>
</evidence>
<protein>
    <submittedName>
        <fullName evidence="1">Uncharacterized protein</fullName>
    </submittedName>
</protein>
<sequence>MTTINNDQSLIEKVGGIDRAREIVEGAPESNFPVKWCLLRKKYVRQVGFNTQHLVNGEWIDEFNVNPWADLDSLRTAIAKHDEFKVGDFVVRRAGLDRELHKIEIVKDLDIKIFSQDMSHSFWAFRGLFKHATPEEIKAGRRLEAERHG</sequence>
<dbReference type="PATRIC" id="fig|1217651.3.peg.3074"/>
<dbReference type="HOGENOM" id="CLU_1773342_0_0_6"/>
<reference evidence="1 2" key="1">
    <citation type="submission" date="2013-02" db="EMBL/GenBank/DDBJ databases">
        <title>The Genome Sequence of Acinetobacter bereziniae NIPH 3.</title>
        <authorList>
            <consortium name="The Broad Institute Genome Sequencing Platform"/>
            <consortium name="The Broad Institute Genome Sequencing Center for Infectious Disease"/>
            <person name="Cerqueira G."/>
            <person name="Feldgarden M."/>
            <person name="Courvalin P."/>
            <person name="Perichon B."/>
            <person name="Grillot-Courvalin C."/>
            <person name="Clermont D."/>
            <person name="Rocha E."/>
            <person name="Yoon E.-J."/>
            <person name="Nemec A."/>
            <person name="Walker B."/>
            <person name="Young S.K."/>
            <person name="Zeng Q."/>
            <person name="Gargeya S."/>
            <person name="Fitzgerald M."/>
            <person name="Haas B."/>
            <person name="Abouelleil A."/>
            <person name="Alvarado L."/>
            <person name="Arachchi H.M."/>
            <person name="Berlin A.M."/>
            <person name="Chapman S.B."/>
            <person name="Dewar J."/>
            <person name="Goldberg J."/>
            <person name="Griggs A."/>
            <person name="Gujja S."/>
            <person name="Hansen M."/>
            <person name="Howarth C."/>
            <person name="Imamovic A."/>
            <person name="Larimer J."/>
            <person name="McCowan C."/>
            <person name="Murphy C."/>
            <person name="Neiman D."/>
            <person name="Pearson M."/>
            <person name="Priest M."/>
            <person name="Roberts A."/>
            <person name="Saif S."/>
            <person name="Shea T."/>
            <person name="Sisk P."/>
            <person name="Sykes S."/>
            <person name="Wortman J."/>
            <person name="Nusbaum C."/>
            <person name="Birren B."/>
        </authorList>
    </citation>
    <scope>NUCLEOTIDE SEQUENCE [LARGE SCALE GENOMIC DNA]</scope>
    <source>
        <strain evidence="1 2">NIPH 3</strain>
    </source>
</reference>
<gene>
    <name evidence="1" type="ORF">F963_03115</name>
</gene>
<organism evidence="1 2">
    <name type="scientific">Acinetobacter bereziniae NIPH 3</name>
    <dbReference type="NCBI Taxonomy" id="1217651"/>
    <lineage>
        <taxon>Bacteria</taxon>
        <taxon>Pseudomonadati</taxon>
        <taxon>Pseudomonadota</taxon>
        <taxon>Gammaproteobacteria</taxon>
        <taxon>Moraxellales</taxon>
        <taxon>Moraxellaceae</taxon>
        <taxon>Acinetobacter</taxon>
    </lineage>
</organism>
<name>N8YI74_ACIBZ</name>
<dbReference type="AlphaFoldDB" id="N8YI74"/>
<dbReference type="Proteomes" id="UP000013270">
    <property type="component" value="Unassembled WGS sequence"/>
</dbReference>